<evidence type="ECO:0000313" key="7">
    <source>
        <dbReference type="Proteomes" id="UP001281656"/>
    </source>
</evidence>
<dbReference type="Pfam" id="PF00580">
    <property type="entry name" value="UvrD-helicase"/>
    <property type="match status" value="1"/>
</dbReference>
<keyword evidence="2" id="KW-0378">Hydrolase</keyword>
<gene>
    <name evidence="6" type="ORF">P8V03_06960</name>
</gene>
<dbReference type="EMBL" id="JARUJP010000006">
    <property type="protein sequence ID" value="MDW8800893.1"/>
    <property type="molecule type" value="Genomic_DNA"/>
</dbReference>
<dbReference type="Gene3D" id="3.40.50.300">
    <property type="entry name" value="P-loop containing nucleotide triphosphate hydrolases"/>
    <property type="match status" value="1"/>
</dbReference>
<reference evidence="6 7" key="1">
    <citation type="submission" date="2023-04" db="EMBL/GenBank/DDBJ databases">
        <title>Clostridium tannerae sp. nov., isolated from the fecal material of an alpaca.</title>
        <authorList>
            <person name="Miller S."/>
            <person name="Hendry M."/>
            <person name="King J."/>
            <person name="Sankaranarayanan K."/>
            <person name="Lawson P.A."/>
        </authorList>
    </citation>
    <scope>NUCLEOTIDE SEQUENCE [LARGE SCALE GENOMIC DNA]</scope>
    <source>
        <strain evidence="6 7">A1-XYC3</strain>
    </source>
</reference>
<keyword evidence="4" id="KW-0067">ATP-binding</keyword>
<dbReference type="InterPro" id="IPR014016">
    <property type="entry name" value="UvrD-like_ATP-bd"/>
</dbReference>
<evidence type="ECO:0000313" key="6">
    <source>
        <dbReference type="EMBL" id="MDW8800893.1"/>
    </source>
</evidence>
<name>A0ABU4JRW1_9CLOT</name>
<dbReference type="InterPro" id="IPR013986">
    <property type="entry name" value="DExx_box_DNA_helicase_dom_sf"/>
</dbReference>
<evidence type="ECO:0000256" key="4">
    <source>
        <dbReference type="ARBA" id="ARBA00022840"/>
    </source>
</evidence>
<comment type="caution">
    <text evidence="6">The sequence shown here is derived from an EMBL/GenBank/DDBJ whole genome shotgun (WGS) entry which is preliminary data.</text>
</comment>
<sequence>MIRIRYLEVENKIINDKNTEKCILINGKSASGKTTLAIKKYKYLVEKENVNTDQILVFIMNRYQGLTWKRELCLRTSSETKIFTYQGFIRKELIKYWPIVEKNCSKIKKSRVGPEFVSADTANYMMEILVSFFRSKGYLSNITSTSSRIASDLVSNINKAALSLLDIKEIGSRIYNSIEVKEGIDKETYNHMDEIIELYINRFLSQGVVDYGLSVYLYNNYLLKDTIYLESLKKIRYLIVDDLDEASPAEIEFINTLTESIDKAYLFTNPDGGFCSYYGADLKYVEDGLTFIDNSLNLEEHFCCKDEFITFADKINERTLNIISRWDSKIPVSFDISSQLRSEMIEKIGDKIVELICKGKKPEEIVLMSPYNDFILSYEIESKLRGIGIGVINTSKKSRLIDNPFIHALVVIAYLCSERIESNFTIDDYRRFFNTILNLDLIKSSILSKYAVKNNMLQPLEEKVIQRIGVENAKRYNYLKNWIDKHRLYTGMEGIPLDELFRRAYLELLITVPGSRNNILVCKNLSETAEKFIGILLQFNKMDNPEQKFIDFIRSDATDFYSLRELEEIAEKANSVIITNPYNFLTSNIKSKVQILADINSNMWSPRNIKELTNSYVLRKTWSINEVYTNELEERNRQNNLVSIIKCIMRKCSEELYFYGSEYSVSGYEQQSLFSDLVMDMMNENDDMHNI</sequence>
<dbReference type="SUPFAM" id="SSF52540">
    <property type="entry name" value="P-loop containing nucleoside triphosphate hydrolases"/>
    <property type="match status" value="1"/>
</dbReference>
<dbReference type="Proteomes" id="UP001281656">
    <property type="component" value="Unassembled WGS sequence"/>
</dbReference>
<proteinExistence type="predicted"/>
<feature type="domain" description="UvrD-like helicase ATP-binding" evidence="5">
    <location>
        <begin position="19"/>
        <end position="272"/>
    </location>
</feature>
<dbReference type="RefSeq" id="WP_346432502.1">
    <property type="nucleotide sequence ID" value="NZ_JARUJP010000006.1"/>
</dbReference>
<evidence type="ECO:0000256" key="2">
    <source>
        <dbReference type="ARBA" id="ARBA00022801"/>
    </source>
</evidence>
<dbReference type="InterPro" id="IPR027417">
    <property type="entry name" value="P-loop_NTPase"/>
</dbReference>
<keyword evidence="1" id="KW-0547">Nucleotide-binding</keyword>
<organism evidence="6 7">
    <name type="scientific">Clostridium tanneri</name>
    <dbReference type="NCBI Taxonomy" id="3037988"/>
    <lineage>
        <taxon>Bacteria</taxon>
        <taxon>Bacillati</taxon>
        <taxon>Bacillota</taxon>
        <taxon>Clostridia</taxon>
        <taxon>Eubacteriales</taxon>
        <taxon>Clostridiaceae</taxon>
        <taxon>Clostridium</taxon>
    </lineage>
</organism>
<keyword evidence="7" id="KW-1185">Reference proteome</keyword>
<evidence type="ECO:0000256" key="1">
    <source>
        <dbReference type="ARBA" id="ARBA00022741"/>
    </source>
</evidence>
<protein>
    <recommendedName>
        <fullName evidence="5">UvrD-like helicase ATP-binding domain-containing protein</fullName>
    </recommendedName>
</protein>
<keyword evidence="3" id="KW-0347">Helicase</keyword>
<evidence type="ECO:0000259" key="5">
    <source>
        <dbReference type="Pfam" id="PF00580"/>
    </source>
</evidence>
<accession>A0ABU4JRW1</accession>
<evidence type="ECO:0000256" key="3">
    <source>
        <dbReference type="ARBA" id="ARBA00022806"/>
    </source>
</evidence>
<dbReference type="Gene3D" id="1.10.10.160">
    <property type="match status" value="1"/>
</dbReference>